<reference evidence="1 2" key="1">
    <citation type="journal article" date="2019" name="Int. J. Syst. Evol. Microbiol.">
        <title>The Global Catalogue of Microorganisms (GCM) 10K type strain sequencing project: providing services to taxonomists for standard genome sequencing and annotation.</title>
        <authorList>
            <consortium name="The Broad Institute Genomics Platform"/>
            <consortium name="The Broad Institute Genome Sequencing Center for Infectious Disease"/>
            <person name="Wu L."/>
            <person name="Ma J."/>
        </authorList>
    </citation>
    <scope>NUCLEOTIDE SEQUENCE [LARGE SCALE GENOMIC DNA]</scope>
    <source>
        <strain evidence="1 2">JCM 6924</strain>
    </source>
</reference>
<accession>A0ABN3NTT0</accession>
<evidence type="ECO:0000313" key="1">
    <source>
        <dbReference type="EMBL" id="GAA2532254.1"/>
    </source>
</evidence>
<proteinExistence type="predicted"/>
<name>A0ABN3NTT0_9ACTN</name>
<sequence>MLLALSSHPAHADGAPVITKVVVNKGKNIVVGPTTVTKFTAQITASHYAGISTASVQLWHGADFAESDGALSYDAPQCTTSSTSTTTCTMNFQVKADTRDMTNVVSNAHAGTWHIAAFAYGKDRSRTTDHDYATTKVQRASKLTVNASPEPVKKGKTLTVSGALTRADWNTHAWAGYSGQSVKLQYRPKNSDTYTTLKTLTTSSTGKLSTSVTATADGYYRYIFAGTPTTTAATAAGDYVDVT</sequence>
<keyword evidence="2" id="KW-1185">Reference proteome</keyword>
<evidence type="ECO:0000313" key="2">
    <source>
        <dbReference type="Proteomes" id="UP001501095"/>
    </source>
</evidence>
<dbReference type="Proteomes" id="UP001501095">
    <property type="component" value="Unassembled WGS sequence"/>
</dbReference>
<dbReference type="EMBL" id="BAAATM010000009">
    <property type="protein sequence ID" value="GAA2532254.1"/>
    <property type="molecule type" value="Genomic_DNA"/>
</dbReference>
<organism evidence="1 2">
    <name type="scientific">Streptomyces levis</name>
    <dbReference type="NCBI Taxonomy" id="285566"/>
    <lineage>
        <taxon>Bacteria</taxon>
        <taxon>Bacillati</taxon>
        <taxon>Actinomycetota</taxon>
        <taxon>Actinomycetes</taxon>
        <taxon>Kitasatosporales</taxon>
        <taxon>Streptomycetaceae</taxon>
        <taxon>Streptomyces</taxon>
    </lineage>
</organism>
<evidence type="ECO:0008006" key="3">
    <source>
        <dbReference type="Google" id="ProtNLM"/>
    </source>
</evidence>
<comment type="caution">
    <text evidence="1">The sequence shown here is derived from an EMBL/GenBank/DDBJ whole genome shotgun (WGS) entry which is preliminary data.</text>
</comment>
<gene>
    <name evidence="1" type="ORF">GCM10010423_29860</name>
</gene>
<protein>
    <recommendedName>
        <fullName evidence="3">Calcium-binding protein</fullName>
    </recommendedName>
</protein>